<gene>
    <name evidence="1" type="ORF">BDR25DRAFT_242558</name>
</gene>
<dbReference type="Proteomes" id="UP000799755">
    <property type="component" value="Unassembled WGS sequence"/>
</dbReference>
<organism evidence="1 2">
    <name type="scientific">Lindgomyces ingoldianus</name>
    <dbReference type="NCBI Taxonomy" id="673940"/>
    <lineage>
        <taxon>Eukaryota</taxon>
        <taxon>Fungi</taxon>
        <taxon>Dikarya</taxon>
        <taxon>Ascomycota</taxon>
        <taxon>Pezizomycotina</taxon>
        <taxon>Dothideomycetes</taxon>
        <taxon>Pleosporomycetidae</taxon>
        <taxon>Pleosporales</taxon>
        <taxon>Lindgomycetaceae</taxon>
        <taxon>Lindgomyces</taxon>
    </lineage>
</organism>
<proteinExistence type="predicted"/>
<name>A0ACB6QD47_9PLEO</name>
<accession>A0ACB6QD47</accession>
<comment type="caution">
    <text evidence="1">The sequence shown here is derived from an EMBL/GenBank/DDBJ whole genome shotgun (WGS) entry which is preliminary data.</text>
</comment>
<sequence length="250" mass="27215">MKFLCLHGTGTNSQVFEIQTAALRHELNGSHTYEFVEGTIPAEIAPEILSIFPANGGYYNYFSPSDASVCLQSLMLFKAYVEKEGPFDIVLGFSGGCAAVMTLLLYYHQNNLKIPFRGAVFFSAGLPASPSALTSGSVDLLTRLPEGKEIAIPSAHFWGAEEIWPVGEGEVGWSESVSRMFKAEGVGMREEWVHGGGHEVPGARMRGDLVMCVKGIRRVIWGVLEGIGRVSTSTNFEGLIGYEPYSRTPL</sequence>
<dbReference type="EMBL" id="MU003537">
    <property type="protein sequence ID" value="KAF2464425.1"/>
    <property type="molecule type" value="Genomic_DNA"/>
</dbReference>
<reference evidence="1" key="1">
    <citation type="journal article" date="2020" name="Stud. Mycol.">
        <title>101 Dothideomycetes genomes: a test case for predicting lifestyles and emergence of pathogens.</title>
        <authorList>
            <person name="Haridas S."/>
            <person name="Albert R."/>
            <person name="Binder M."/>
            <person name="Bloem J."/>
            <person name="Labutti K."/>
            <person name="Salamov A."/>
            <person name="Andreopoulos B."/>
            <person name="Baker S."/>
            <person name="Barry K."/>
            <person name="Bills G."/>
            <person name="Bluhm B."/>
            <person name="Cannon C."/>
            <person name="Castanera R."/>
            <person name="Culley D."/>
            <person name="Daum C."/>
            <person name="Ezra D."/>
            <person name="Gonzalez J."/>
            <person name="Henrissat B."/>
            <person name="Kuo A."/>
            <person name="Liang C."/>
            <person name="Lipzen A."/>
            <person name="Lutzoni F."/>
            <person name="Magnuson J."/>
            <person name="Mondo S."/>
            <person name="Nolan M."/>
            <person name="Ohm R."/>
            <person name="Pangilinan J."/>
            <person name="Park H.-J."/>
            <person name="Ramirez L."/>
            <person name="Alfaro M."/>
            <person name="Sun H."/>
            <person name="Tritt A."/>
            <person name="Yoshinaga Y."/>
            <person name="Zwiers L.-H."/>
            <person name="Turgeon B."/>
            <person name="Goodwin S."/>
            <person name="Spatafora J."/>
            <person name="Crous P."/>
            <person name="Grigoriev I."/>
        </authorList>
    </citation>
    <scope>NUCLEOTIDE SEQUENCE</scope>
    <source>
        <strain evidence="1">ATCC 200398</strain>
    </source>
</reference>
<keyword evidence="2" id="KW-1185">Reference proteome</keyword>
<protein>
    <submittedName>
        <fullName evidence="1">Uncharacterized protein</fullName>
    </submittedName>
</protein>
<evidence type="ECO:0000313" key="2">
    <source>
        <dbReference type="Proteomes" id="UP000799755"/>
    </source>
</evidence>
<evidence type="ECO:0000313" key="1">
    <source>
        <dbReference type="EMBL" id="KAF2464425.1"/>
    </source>
</evidence>